<accession>A0A5B6VHU6</accession>
<keyword evidence="6" id="KW-0472">Membrane</keyword>
<keyword evidence="4 7" id="KW-0732">Signal</keyword>
<keyword evidence="9" id="KW-0418">Kinase</keyword>
<feature type="signal peptide" evidence="7">
    <location>
        <begin position="1"/>
        <end position="23"/>
    </location>
</feature>
<evidence type="ECO:0000256" key="7">
    <source>
        <dbReference type="SAM" id="SignalP"/>
    </source>
</evidence>
<evidence type="ECO:0000256" key="3">
    <source>
        <dbReference type="ARBA" id="ARBA00022614"/>
    </source>
</evidence>
<feature type="chain" id="PRO_5022860726" evidence="7">
    <location>
        <begin position="24"/>
        <end position="306"/>
    </location>
</feature>
<evidence type="ECO:0000313" key="9">
    <source>
        <dbReference type="EMBL" id="KAA3468839.1"/>
    </source>
</evidence>
<dbReference type="GO" id="GO:0016301">
    <property type="term" value="F:kinase activity"/>
    <property type="evidence" value="ECO:0007669"/>
    <property type="project" value="UniProtKB-KW"/>
</dbReference>
<proteinExistence type="predicted"/>
<dbReference type="Pfam" id="PF23598">
    <property type="entry name" value="LRR_14"/>
    <property type="match status" value="1"/>
</dbReference>
<evidence type="ECO:0000259" key="8">
    <source>
        <dbReference type="Pfam" id="PF23598"/>
    </source>
</evidence>
<reference evidence="10" key="1">
    <citation type="journal article" date="2019" name="Plant Biotechnol. J.">
        <title>Genome sequencing of the Australian wild diploid species Gossypium australe highlights disease resistance and delayed gland morphogenesis.</title>
        <authorList>
            <person name="Cai Y."/>
            <person name="Cai X."/>
            <person name="Wang Q."/>
            <person name="Wang P."/>
            <person name="Zhang Y."/>
            <person name="Cai C."/>
            <person name="Xu Y."/>
            <person name="Wang K."/>
            <person name="Zhou Z."/>
            <person name="Wang C."/>
            <person name="Geng S."/>
            <person name="Li B."/>
            <person name="Dong Q."/>
            <person name="Hou Y."/>
            <person name="Wang H."/>
            <person name="Ai P."/>
            <person name="Liu Z."/>
            <person name="Yi F."/>
            <person name="Sun M."/>
            <person name="An G."/>
            <person name="Cheng J."/>
            <person name="Zhang Y."/>
            <person name="Shi Q."/>
            <person name="Xie Y."/>
            <person name="Shi X."/>
            <person name="Chang Y."/>
            <person name="Huang F."/>
            <person name="Chen Y."/>
            <person name="Hong S."/>
            <person name="Mi L."/>
            <person name="Sun Q."/>
            <person name="Zhang L."/>
            <person name="Zhou B."/>
            <person name="Peng R."/>
            <person name="Zhang X."/>
            <person name="Liu F."/>
        </authorList>
    </citation>
    <scope>NUCLEOTIDE SEQUENCE [LARGE SCALE GENOMIC DNA]</scope>
    <source>
        <strain evidence="10">cv. PA1801</strain>
    </source>
</reference>
<dbReference type="SUPFAM" id="SSF52058">
    <property type="entry name" value="L domain-like"/>
    <property type="match status" value="1"/>
</dbReference>
<evidence type="ECO:0000256" key="5">
    <source>
        <dbReference type="ARBA" id="ARBA00022737"/>
    </source>
</evidence>
<dbReference type="InterPro" id="IPR032675">
    <property type="entry name" value="LRR_dom_sf"/>
</dbReference>
<keyword evidence="5" id="KW-0677">Repeat</keyword>
<dbReference type="InterPro" id="IPR055414">
    <property type="entry name" value="LRR_R13L4/SHOC2-like"/>
</dbReference>
<dbReference type="Proteomes" id="UP000325315">
    <property type="component" value="Unassembled WGS sequence"/>
</dbReference>
<comment type="subcellular location">
    <subcellularLocation>
        <location evidence="1">Cell membrane</location>
    </subcellularLocation>
</comment>
<dbReference type="PANTHER" id="PTHR48004">
    <property type="entry name" value="OS01G0149700 PROTEIN"/>
    <property type="match status" value="1"/>
</dbReference>
<name>A0A5B6VHU6_9ROSI</name>
<keyword evidence="9" id="KW-0675">Receptor</keyword>
<dbReference type="EMBL" id="SMMG02000006">
    <property type="protein sequence ID" value="KAA3468839.1"/>
    <property type="molecule type" value="Genomic_DNA"/>
</dbReference>
<protein>
    <submittedName>
        <fullName evidence="9">LRR receptor-like serine/threonine-protein kinase ERECTA</fullName>
    </submittedName>
</protein>
<dbReference type="PANTHER" id="PTHR48004:SF100">
    <property type="entry name" value="RECEPTOR-LIKE PROTEIN 12"/>
    <property type="match status" value="1"/>
</dbReference>
<dbReference type="AlphaFoldDB" id="A0A5B6VHU6"/>
<organism evidence="9 10">
    <name type="scientific">Gossypium australe</name>
    <dbReference type="NCBI Taxonomy" id="47621"/>
    <lineage>
        <taxon>Eukaryota</taxon>
        <taxon>Viridiplantae</taxon>
        <taxon>Streptophyta</taxon>
        <taxon>Embryophyta</taxon>
        <taxon>Tracheophyta</taxon>
        <taxon>Spermatophyta</taxon>
        <taxon>Magnoliopsida</taxon>
        <taxon>eudicotyledons</taxon>
        <taxon>Gunneridae</taxon>
        <taxon>Pentapetalae</taxon>
        <taxon>rosids</taxon>
        <taxon>malvids</taxon>
        <taxon>Malvales</taxon>
        <taxon>Malvaceae</taxon>
        <taxon>Malvoideae</taxon>
        <taxon>Gossypium</taxon>
    </lineage>
</organism>
<keyword evidence="9" id="KW-0808">Transferase</keyword>
<evidence type="ECO:0000256" key="1">
    <source>
        <dbReference type="ARBA" id="ARBA00004236"/>
    </source>
</evidence>
<dbReference type="PROSITE" id="PS51450">
    <property type="entry name" value="LRR"/>
    <property type="match status" value="1"/>
</dbReference>
<sequence>MREGGLHFHFYLWLVFLFALTVASFGLGVKNQSVRCIAPERQALLDFKIGVGCDNSIGNVVKLDLDRIFITGEIGSSLLELKQLSYLDLSFNHFHKIPNFIGSLSDLTYLDLSDNFSTGFIPHQFGNLSRLLYLDLSYNYLWGSIPLSFDNMPALQCINFEGNNLEGGIPKSLGKICNLKELNLKDNELSESLLVVVKNLSGCAKDSLQALILARNQLTGALPNLSILSSFQRINLRGNNLEGGTPKSLGNICNLKELDLTNNKLSGSLGVVVKNLSVCAKNSLQALLLARNRLTGALHDLSILFH</sequence>
<dbReference type="GO" id="GO:0005886">
    <property type="term" value="C:plasma membrane"/>
    <property type="evidence" value="ECO:0007669"/>
    <property type="project" value="UniProtKB-SubCell"/>
</dbReference>
<evidence type="ECO:0000256" key="4">
    <source>
        <dbReference type="ARBA" id="ARBA00022729"/>
    </source>
</evidence>
<keyword evidence="10" id="KW-1185">Reference proteome</keyword>
<evidence type="ECO:0000256" key="6">
    <source>
        <dbReference type="ARBA" id="ARBA00023136"/>
    </source>
</evidence>
<evidence type="ECO:0000313" key="10">
    <source>
        <dbReference type="Proteomes" id="UP000325315"/>
    </source>
</evidence>
<comment type="caution">
    <text evidence="9">The sequence shown here is derived from an EMBL/GenBank/DDBJ whole genome shotgun (WGS) entry which is preliminary data.</text>
</comment>
<dbReference type="Pfam" id="PF00560">
    <property type="entry name" value="LRR_1"/>
    <property type="match status" value="2"/>
</dbReference>
<dbReference type="InterPro" id="IPR001611">
    <property type="entry name" value="Leu-rich_rpt"/>
</dbReference>
<feature type="domain" description="Disease resistance R13L4/SHOC-2-like LRR" evidence="8">
    <location>
        <begin position="77"/>
        <end position="196"/>
    </location>
</feature>
<dbReference type="OrthoDB" id="1937783at2759"/>
<dbReference type="FunFam" id="3.80.10.10:FF:000299">
    <property type="entry name" value="Piriformospora indica-insensitive protein 2"/>
    <property type="match status" value="1"/>
</dbReference>
<gene>
    <name evidence="9" type="ORF">EPI10_014687</name>
</gene>
<keyword evidence="2" id="KW-1003">Cell membrane</keyword>
<evidence type="ECO:0000256" key="2">
    <source>
        <dbReference type="ARBA" id="ARBA00022475"/>
    </source>
</evidence>
<dbReference type="InterPro" id="IPR052941">
    <property type="entry name" value="StomDev_PlantInt_Reg"/>
</dbReference>
<dbReference type="Gene3D" id="3.80.10.10">
    <property type="entry name" value="Ribonuclease Inhibitor"/>
    <property type="match status" value="3"/>
</dbReference>
<keyword evidence="3" id="KW-0433">Leucine-rich repeat</keyword>